<organism evidence="2 3">
    <name type="scientific">Dendryphion nanum</name>
    <dbReference type="NCBI Taxonomy" id="256645"/>
    <lineage>
        <taxon>Eukaryota</taxon>
        <taxon>Fungi</taxon>
        <taxon>Dikarya</taxon>
        <taxon>Ascomycota</taxon>
        <taxon>Pezizomycotina</taxon>
        <taxon>Dothideomycetes</taxon>
        <taxon>Pleosporomycetidae</taxon>
        <taxon>Pleosporales</taxon>
        <taxon>Torulaceae</taxon>
        <taxon>Dendryphion</taxon>
    </lineage>
</organism>
<comment type="caution">
    <text evidence="2">The sequence shown here is derived from an EMBL/GenBank/DDBJ whole genome shotgun (WGS) entry which is preliminary data.</text>
</comment>
<sequence>MMANTITGDKIQDPGHRIFAPSEATPVSSRSSSPLGGEALPNALQPDEDNDNLEKAFARLSVHNNALVEVNVKKQTIEKQRIELHGQACDLLRNYKSIEKELAEDATVYSRVWHKKMAEDICTKLPQELRDMIYDQLIYPYRHIEVQRNNDSDWHKKDISFPLKLPFMNLDFVNHQFATEIAKRVLSIATFEVRSLSLAAWLLRSNIFGCGLLTRDYIHSLRVHIFPDDQTEDVITRFPTIELKQGGNIDKILNVTYKTGFKLDFMLVAAPWHRVKPLLLSLATIVYRCHRKGFAVRVFHYPNPAAYSNVPERLKVRELTGLYCKDDVEGCRARIEGIDDMGNVGVLMKLSDTFE</sequence>
<dbReference type="OrthoDB" id="3801268at2759"/>
<feature type="region of interest" description="Disordered" evidence="1">
    <location>
        <begin position="1"/>
        <end position="49"/>
    </location>
</feature>
<dbReference type="EMBL" id="JAGMWT010000006">
    <property type="protein sequence ID" value="KAH7127192.1"/>
    <property type="molecule type" value="Genomic_DNA"/>
</dbReference>
<evidence type="ECO:0000313" key="2">
    <source>
        <dbReference type="EMBL" id="KAH7127192.1"/>
    </source>
</evidence>
<dbReference type="AlphaFoldDB" id="A0A9P9DY37"/>
<protein>
    <submittedName>
        <fullName evidence="2">Uncharacterized protein</fullName>
    </submittedName>
</protein>
<reference evidence="2" key="1">
    <citation type="journal article" date="2021" name="Nat. Commun.">
        <title>Genetic determinants of endophytism in the Arabidopsis root mycobiome.</title>
        <authorList>
            <person name="Mesny F."/>
            <person name="Miyauchi S."/>
            <person name="Thiergart T."/>
            <person name="Pickel B."/>
            <person name="Atanasova L."/>
            <person name="Karlsson M."/>
            <person name="Huettel B."/>
            <person name="Barry K.W."/>
            <person name="Haridas S."/>
            <person name="Chen C."/>
            <person name="Bauer D."/>
            <person name="Andreopoulos W."/>
            <person name="Pangilinan J."/>
            <person name="LaButti K."/>
            <person name="Riley R."/>
            <person name="Lipzen A."/>
            <person name="Clum A."/>
            <person name="Drula E."/>
            <person name="Henrissat B."/>
            <person name="Kohler A."/>
            <person name="Grigoriev I.V."/>
            <person name="Martin F.M."/>
            <person name="Hacquard S."/>
        </authorList>
    </citation>
    <scope>NUCLEOTIDE SEQUENCE</scope>
    <source>
        <strain evidence="2">MPI-CAGE-CH-0243</strain>
    </source>
</reference>
<proteinExistence type="predicted"/>
<feature type="compositionally biased region" description="Polar residues" evidence="1">
    <location>
        <begin position="25"/>
        <end position="34"/>
    </location>
</feature>
<name>A0A9P9DY37_9PLEO</name>
<evidence type="ECO:0000256" key="1">
    <source>
        <dbReference type="SAM" id="MobiDB-lite"/>
    </source>
</evidence>
<keyword evidence="3" id="KW-1185">Reference proteome</keyword>
<dbReference type="Proteomes" id="UP000700596">
    <property type="component" value="Unassembled WGS sequence"/>
</dbReference>
<accession>A0A9P9DY37</accession>
<evidence type="ECO:0000313" key="3">
    <source>
        <dbReference type="Proteomes" id="UP000700596"/>
    </source>
</evidence>
<gene>
    <name evidence="2" type="ORF">B0J11DRAFT_297474</name>
</gene>